<dbReference type="OrthoDB" id="9787548at2"/>
<sequence length="396" mass="42463">MFKWIKNIGPGTLVAAAFIGPGTVTICTKAGVQFGYGLLWAMLLSIIATIVLQEMAARTGIVTQKGLAEVIKSQMANVLLRNLAIFLILGAIVIGNAAYEAGNISGAALGMQVFGKELIAFYPILIGCIAFMVLFIGNYKILERSLVALVLVMSISFLITAILTKPDILAMLKGTFIPTIPENSIFIIIGLIGTTVVPYNLFLHASLVKEKWKTKEDLASARKDTFISIILGGIVSMAIIVAATATTNGNIANAFDLAKGLEPLYGEYAKYLLGIGLFAAGITSAITAPLAAAYVAKSCFGWKGTLKDYRFRIVWAIILVLGVVFSSLQFKPVEVITFAQVANGLLLPIVAIFLVWIVNKTTILGSYKNTLFQNILAITIILIAIMLGIKGIYVVF</sequence>
<feature type="transmembrane region" description="Helical" evidence="7">
    <location>
        <begin position="371"/>
        <end position="393"/>
    </location>
</feature>
<dbReference type="GO" id="GO:0005384">
    <property type="term" value="F:manganese ion transmembrane transporter activity"/>
    <property type="evidence" value="ECO:0007669"/>
    <property type="project" value="TreeGrafter"/>
</dbReference>
<keyword evidence="9" id="KW-1185">Reference proteome</keyword>
<gene>
    <name evidence="8" type="ORF">C8N46_10432</name>
</gene>
<dbReference type="Pfam" id="PF01566">
    <property type="entry name" value="Nramp"/>
    <property type="match status" value="1"/>
</dbReference>
<evidence type="ECO:0000313" key="8">
    <source>
        <dbReference type="EMBL" id="PTX61389.1"/>
    </source>
</evidence>
<dbReference type="PRINTS" id="PR00447">
    <property type="entry name" value="NATRESASSCMP"/>
</dbReference>
<feature type="transmembrane region" description="Helical" evidence="7">
    <location>
        <begin position="226"/>
        <end position="251"/>
    </location>
</feature>
<protein>
    <submittedName>
        <fullName evidence="8">NRAMP (Natural resistance-associated macrophage protein)-like metal ion transporter</fullName>
    </submittedName>
</protein>
<organism evidence="8 9">
    <name type="scientific">Kordia periserrulae</name>
    <dbReference type="NCBI Taxonomy" id="701523"/>
    <lineage>
        <taxon>Bacteria</taxon>
        <taxon>Pseudomonadati</taxon>
        <taxon>Bacteroidota</taxon>
        <taxon>Flavobacteriia</taxon>
        <taxon>Flavobacteriales</taxon>
        <taxon>Flavobacteriaceae</taxon>
        <taxon>Kordia</taxon>
    </lineage>
</organism>
<dbReference type="InterPro" id="IPR001046">
    <property type="entry name" value="NRAMP_fam"/>
</dbReference>
<dbReference type="GO" id="GO:0005886">
    <property type="term" value="C:plasma membrane"/>
    <property type="evidence" value="ECO:0007669"/>
    <property type="project" value="TreeGrafter"/>
</dbReference>
<feature type="transmembrane region" description="Helical" evidence="7">
    <location>
        <begin position="78"/>
        <end position="99"/>
    </location>
</feature>
<feature type="transmembrane region" description="Helical" evidence="7">
    <location>
        <begin position="37"/>
        <end position="57"/>
    </location>
</feature>
<dbReference type="PANTHER" id="PTHR11706">
    <property type="entry name" value="SOLUTE CARRIER PROTEIN FAMILY 11 MEMBER"/>
    <property type="match status" value="1"/>
</dbReference>
<dbReference type="GO" id="GO:0015293">
    <property type="term" value="F:symporter activity"/>
    <property type="evidence" value="ECO:0007669"/>
    <property type="project" value="UniProtKB-KW"/>
</dbReference>
<dbReference type="AlphaFoldDB" id="A0A2T6BZA4"/>
<keyword evidence="6 7" id="KW-0472">Membrane</keyword>
<evidence type="ECO:0000256" key="7">
    <source>
        <dbReference type="SAM" id="Phobius"/>
    </source>
</evidence>
<feature type="transmembrane region" description="Helical" evidence="7">
    <location>
        <begin position="146"/>
        <end position="164"/>
    </location>
</feature>
<dbReference type="EMBL" id="QBKT01000004">
    <property type="protein sequence ID" value="PTX61389.1"/>
    <property type="molecule type" value="Genomic_DNA"/>
</dbReference>
<dbReference type="PANTHER" id="PTHR11706:SF33">
    <property type="entry name" value="NATURAL RESISTANCE-ASSOCIATED MACROPHAGE PROTEIN 2"/>
    <property type="match status" value="1"/>
</dbReference>
<feature type="transmembrane region" description="Helical" evidence="7">
    <location>
        <begin position="336"/>
        <end position="359"/>
    </location>
</feature>
<comment type="caution">
    <text evidence="8">The sequence shown here is derived from an EMBL/GenBank/DDBJ whole genome shotgun (WGS) entry which is preliminary data.</text>
</comment>
<reference evidence="8 9" key="1">
    <citation type="submission" date="2018-04" db="EMBL/GenBank/DDBJ databases">
        <title>Genomic Encyclopedia of Archaeal and Bacterial Type Strains, Phase II (KMG-II): from individual species to whole genera.</title>
        <authorList>
            <person name="Goeker M."/>
        </authorList>
    </citation>
    <scope>NUCLEOTIDE SEQUENCE [LARGE SCALE GENOMIC DNA]</scope>
    <source>
        <strain evidence="8 9">DSM 25731</strain>
    </source>
</reference>
<dbReference type="GO" id="GO:0015086">
    <property type="term" value="F:cadmium ion transmembrane transporter activity"/>
    <property type="evidence" value="ECO:0007669"/>
    <property type="project" value="TreeGrafter"/>
</dbReference>
<keyword evidence="3 7" id="KW-0812">Transmembrane</keyword>
<feature type="transmembrane region" description="Helical" evidence="7">
    <location>
        <begin position="184"/>
        <end position="205"/>
    </location>
</feature>
<name>A0A2T6BZA4_9FLAO</name>
<proteinExistence type="predicted"/>
<evidence type="ECO:0000256" key="6">
    <source>
        <dbReference type="ARBA" id="ARBA00023136"/>
    </source>
</evidence>
<keyword evidence="5 7" id="KW-1133">Transmembrane helix</keyword>
<comment type="subcellular location">
    <subcellularLocation>
        <location evidence="1">Membrane</location>
        <topology evidence="1">Multi-pass membrane protein</topology>
    </subcellularLocation>
</comment>
<dbReference type="NCBIfam" id="NF037982">
    <property type="entry name" value="Nramp_1"/>
    <property type="match status" value="1"/>
</dbReference>
<feature type="transmembrane region" description="Helical" evidence="7">
    <location>
        <begin position="119"/>
        <end position="139"/>
    </location>
</feature>
<dbReference type="GO" id="GO:0034755">
    <property type="term" value="P:iron ion transmembrane transport"/>
    <property type="evidence" value="ECO:0007669"/>
    <property type="project" value="TreeGrafter"/>
</dbReference>
<evidence type="ECO:0000313" key="9">
    <source>
        <dbReference type="Proteomes" id="UP000244090"/>
    </source>
</evidence>
<evidence type="ECO:0000256" key="5">
    <source>
        <dbReference type="ARBA" id="ARBA00022989"/>
    </source>
</evidence>
<evidence type="ECO:0000256" key="1">
    <source>
        <dbReference type="ARBA" id="ARBA00004141"/>
    </source>
</evidence>
<keyword evidence="2" id="KW-0813">Transport</keyword>
<dbReference type="Proteomes" id="UP000244090">
    <property type="component" value="Unassembled WGS sequence"/>
</dbReference>
<dbReference type="RefSeq" id="WP_108114636.1">
    <property type="nucleotide sequence ID" value="NZ_QBKT01000004.1"/>
</dbReference>
<feature type="transmembrane region" description="Helical" evidence="7">
    <location>
        <begin position="313"/>
        <end position="330"/>
    </location>
</feature>
<feature type="transmembrane region" description="Helical" evidence="7">
    <location>
        <begin position="271"/>
        <end position="292"/>
    </location>
</feature>
<evidence type="ECO:0000256" key="3">
    <source>
        <dbReference type="ARBA" id="ARBA00022692"/>
    </source>
</evidence>
<evidence type="ECO:0000256" key="2">
    <source>
        <dbReference type="ARBA" id="ARBA00022448"/>
    </source>
</evidence>
<accession>A0A2T6BZA4</accession>
<keyword evidence="4" id="KW-0769">Symport</keyword>
<evidence type="ECO:0000256" key="4">
    <source>
        <dbReference type="ARBA" id="ARBA00022847"/>
    </source>
</evidence>